<evidence type="ECO:0000313" key="1">
    <source>
        <dbReference type="Proteomes" id="UP000887540"/>
    </source>
</evidence>
<dbReference type="WBParaSite" id="ACRNAN_Path_151.g553.t1">
    <property type="protein sequence ID" value="ACRNAN_Path_151.g553.t1"/>
    <property type="gene ID" value="ACRNAN_Path_151.g553"/>
</dbReference>
<keyword evidence="1" id="KW-1185">Reference proteome</keyword>
<organism evidence="1 2">
    <name type="scientific">Acrobeloides nanus</name>
    <dbReference type="NCBI Taxonomy" id="290746"/>
    <lineage>
        <taxon>Eukaryota</taxon>
        <taxon>Metazoa</taxon>
        <taxon>Ecdysozoa</taxon>
        <taxon>Nematoda</taxon>
        <taxon>Chromadorea</taxon>
        <taxon>Rhabditida</taxon>
        <taxon>Tylenchina</taxon>
        <taxon>Cephalobomorpha</taxon>
        <taxon>Cephaloboidea</taxon>
        <taxon>Cephalobidae</taxon>
        <taxon>Acrobeloides</taxon>
    </lineage>
</organism>
<reference evidence="2" key="1">
    <citation type="submission" date="2022-11" db="UniProtKB">
        <authorList>
            <consortium name="WormBaseParasite"/>
        </authorList>
    </citation>
    <scope>IDENTIFICATION</scope>
</reference>
<protein>
    <submittedName>
        <fullName evidence="2">Uncharacterized protein</fullName>
    </submittedName>
</protein>
<proteinExistence type="predicted"/>
<evidence type="ECO:0000313" key="2">
    <source>
        <dbReference type="WBParaSite" id="ACRNAN_Path_151.g553.t1"/>
    </source>
</evidence>
<sequence length="235" mass="26459">MTGPDFKTSQETSGPNELIMQFMAQSSTSMIRVGIPNNNSNWNNPGSFRTSYSSAYNNSAAANSLPENFDFDLFIQFTRSATAEKRESAAKAAAMALERLDNQSETDMNHYIEALEELLSDFEDVQTMTLDKIYTIFNTTQKAYPELWEQLNQRIPKLVIKALRFSSQTQNSAINAITKLIEENLLTQAVIQTVIIPSLFDFVADFKAFQSDDPGAYEQWFANRVQVASVGLKIF</sequence>
<dbReference type="Proteomes" id="UP000887540">
    <property type="component" value="Unplaced"/>
</dbReference>
<accession>A0A914C1H7</accession>
<dbReference type="SUPFAM" id="SSF48371">
    <property type="entry name" value="ARM repeat"/>
    <property type="match status" value="1"/>
</dbReference>
<dbReference type="AlphaFoldDB" id="A0A914C1H7"/>
<dbReference type="InterPro" id="IPR016024">
    <property type="entry name" value="ARM-type_fold"/>
</dbReference>
<name>A0A914C1H7_9BILA</name>